<reference evidence="2 3" key="1">
    <citation type="submission" date="2023-01" db="EMBL/GenBank/DDBJ databases">
        <authorList>
            <person name="Yang C."/>
        </authorList>
    </citation>
    <scope>NUCLEOTIDE SEQUENCE [LARGE SCALE GENOMIC DNA]</scope>
    <source>
        <strain evidence="2 3">ZJ106</strain>
    </source>
</reference>
<sequence length="131" mass="14283">MSIGETVRHGKILLNQGVDLLLLRLQLLSVNIAEQTEHAVRLAVYLVLALIFLFVGLISLLFGLNRILDDQTAVWVFFGIAALGVVLIIGVLAAIAGSWKNRSHAVSQTLSDMRTDIAYLRGEAEKEGEGE</sequence>
<gene>
    <name evidence="2" type="ORF">PJU73_05670</name>
</gene>
<name>A0ABY7RHC2_9NEIS</name>
<keyword evidence="1" id="KW-0812">Transmembrane</keyword>
<dbReference type="Pfam" id="PF07332">
    <property type="entry name" value="Phage_holin_3_6"/>
    <property type="match status" value="1"/>
</dbReference>
<dbReference type="EMBL" id="CP116766">
    <property type="protein sequence ID" value="WCL70861.1"/>
    <property type="molecule type" value="Genomic_DNA"/>
</dbReference>
<accession>A0ABY7RHC2</accession>
<evidence type="ECO:0000313" key="3">
    <source>
        <dbReference type="Proteomes" id="UP001221268"/>
    </source>
</evidence>
<keyword evidence="1" id="KW-1133">Transmembrane helix</keyword>
<evidence type="ECO:0000256" key="1">
    <source>
        <dbReference type="SAM" id="Phobius"/>
    </source>
</evidence>
<keyword evidence="1" id="KW-0472">Membrane</keyword>
<dbReference type="RefSeq" id="WP_237091404.1">
    <property type="nucleotide sequence ID" value="NZ_CP116766.1"/>
</dbReference>
<dbReference type="Proteomes" id="UP001221268">
    <property type="component" value="Chromosome"/>
</dbReference>
<proteinExistence type="predicted"/>
<keyword evidence="3" id="KW-1185">Reference proteome</keyword>
<protein>
    <submittedName>
        <fullName evidence="2">Phage holin family protein</fullName>
    </submittedName>
</protein>
<feature type="transmembrane region" description="Helical" evidence="1">
    <location>
        <begin position="42"/>
        <end position="62"/>
    </location>
</feature>
<organism evidence="2 3">
    <name type="scientific">Neisseria lisongii</name>
    <dbReference type="NCBI Taxonomy" id="2912188"/>
    <lineage>
        <taxon>Bacteria</taxon>
        <taxon>Pseudomonadati</taxon>
        <taxon>Pseudomonadota</taxon>
        <taxon>Betaproteobacteria</taxon>
        <taxon>Neisseriales</taxon>
        <taxon>Neisseriaceae</taxon>
        <taxon>Neisseria</taxon>
    </lineage>
</organism>
<evidence type="ECO:0000313" key="2">
    <source>
        <dbReference type="EMBL" id="WCL70861.1"/>
    </source>
</evidence>
<feature type="transmembrane region" description="Helical" evidence="1">
    <location>
        <begin position="74"/>
        <end position="95"/>
    </location>
</feature>
<dbReference type="InterPro" id="IPR009937">
    <property type="entry name" value="Phage_holin_3_6"/>
</dbReference>